<dbReference type="PANTHER" id="PTHR30032:SF4">
    <property type="entry name" value="AMIDASE ENHANCER"/>
    <property type="match status" value="1"/>
</dbReference>
<organism evidence="3 4">
    <name type="scientific">Mobilicoccus caccae</name>
    <dbReference type="NCBI Taxonomy" id="1859295"/>
    <lineage>
        <taxon>Bacteria</taxon>
        <taxon>Bacillati</taxon>
        <taxon>Actinomycetota</taxon>
        <taxon>Actinomycetes</taxon>
        <taxon>Micrococcales</taxon>
        <taxon>Dermatophilaceae</taxon>
        <taxon>Mobilicoccus</taxon>
    </lineage>
</organism>
<keyword evidence="4" id="KW-1185">Reference proteome</keyword>
<reference evidence="4" key="1">
    <citation type="journal article" date="2019" name="Int. J. Syst. Evol. Microbiol.">
        <title>The Global Catalogue of Microorganisms (GCM) 10K type strain sequencing project: providing services to taxonomists for standard genome sequencing and annotation.</title>
        <authorList>
            <consortium name="The Broad Institute Genomics Platform"/>
            <consortium name="The Broad Institute Genome Sequencing Center for Infectious Disease"/>
            <person name="Wu L."/>
            <person name="Ma J."/>
        </authorList>
    </citation>
    <scope>NUCLEOTIDE SEQUENCE [LARGE SCALE GENOMIC DNA]</scope>
    <source>
        <strain evidence="4">NBRC 113072</strain>
    </source>
</reference>
<keyword evidence="2" id="KW-0732">Signal</keyword>
<evidence type="ECO:0000256" key="2">
    <source>
        <dbReference type="SAM" id="SignalP"/>
    </source>
</evidence>
<dbReference type="PANTHER" id="PTHR30032">
    <property type="entry name" value="N-ACETYLMURAMOYL-L-ALANINE AMIDASE-RELATED"/>
    <property type="match status" value="1"/>
</dbReference>
<dbReference type="EMBL" id="BSUO01000001">
    <property type="protein sequence ID" value="GMA38632.1"/>
    <property type="molecule type" value="Genomic_DNA"/>
</dbReference>
<evidence type="ECO:0000313" key="4">
    <source>
        <dbReference type="Proteomes" id="UP001157126"/>
    </source>
</evidence>
<evidence type="ECO:0008006" key="5">
    <source>
        <dbReference type="Google" id="ProtNLM"/>
    </source>
</evidence>
<name>A0ABQ6IPJ0_9MICO</name>
<evidence type="ECO:0000313" key="3">
    <source>
        <dbReference type="EMBL" id="GMA38632.1"/>
    </source>
</evidence>
<feature type="compositionally biased region" description="Pro residues" evidence="1">
    <location>
        <begin position="386"/>
        <end position="421"/>
    </location>
</feature>
<dbReference type="Pfam" id="PF04122">
    <property type="entry name" value="CW_binding_2"/>
    <property type="match status" value="3"/>
</dbReference>
<evidence type="ECO:0000256" key="1">
    <source>
        <dbReference type="SAM" id="MobiDB-lite"/>
    </source>
</evidence>
<proteinExistence type="predicted"/>
<dbReference type="RefSeq" id="WP_284302686.1">
    <property type="nucleotide sequence ID" value="NZ_BSUO01000001.1"/>
</dbReference>
<feature type="region of interest" description="Disordered" evidence="1">
    <location>
        <begin position="371"/>
        <end position="461"/>
    </location>
</feature>
<protein>
    <recommendedName>
        <fullName evidence="5">Cell wall binding repeat protein</fullName>
    </recommendedName>
</protein>
<sequence>MTRLPRVLSTLAVTAGLTAGVSFGAPAHALTPTPPPDEPVRAVVSTTTTADINVPVVESDAKSERIVDRAVSGPTRLAGANRYETSVQISRRAYSPTTASTVYLVGGNKLDEALAGAALTDGPVLLVPTTGTVPASVLAEIRRLTPGRVIALGGGTSVSSATLATAAQGISTSRLGTDSVYETAAAIGRRAFPNGASTVYLARVGGSPDAVVGGSLSDGPVVPVPATGTAPAAIRGLVSALSPRRVTGLGGPAAISDATLSSAASGRSTGRIAGAHRYETSGKVARAAFPTGSSVAYLASGNTFADAVAGGTLGDGPVVLTPPASATALVTGVADTLKTLGARNIGTLGGPVAVPDGAISAVAAKVPTATTGSLPTYVAPSLTTPDPTPTPTATPSPTPTPTPAPTPTPTPTPTYTPPPLRRSPRAPRRVSRSSPPSGRSGWIRATRSPAQPGSTSPRPSV</sequence>
<accession>A0ABQ6IPJ0</accession>
<dbReference type="Proteomes" id="UP001157126">
    <property type="component" value="Unassembled WGS sequence"/>
</dbReference>
<dbReference type="InterPro" id="IPR007253">
    <property type="entry name" value="Cell_wall-bd_2"/>
</dbReference>
<feature type="compositionally biased region" description="Basic residues" evidence="1">
    <location>
        <begin position="422"/>
        <end position="431"/>
    </location>
</feature>
<feature type="compositionally biased region" description="Polar residues" evidence="1">
    <location>
        <begin position="448"/>
        <end position="461"/>
    </location>
</feature>
<dbReference type="InterPro" id="IPR051922">
    <property type="entry name" value="Bact_Sporulation_Assoc"/>
</dbReference>
<gene>
    <name evidence="3" type="ORF">GCM10025883_06770</name>
</gene>
<feature type="signal peptide" evidence="2">
    <location>
        <begin position="1"/>
        <end position="24"/>
    </location>
</feature>
<feature type="chain" id="PRO_5047285985" description="Cell wall binding repeat protein" evidence="2">
    <location>
        <begin position="25"/>
        <end position="461"/>
    </location>
</feature>
<comment type="caution">
    <text evidence="3">The sequence shown here is derived from an EMBL/GenBank/DDBJ whole genome shotgun (WGS) entry which is preliminary data.</text>
</comment>